<dbReference type="EMBL" id="JBBNAE010000002">
    <property type="protein sequence ID" value="KAK9145318.1"/>
    <property type="molecule type" value="Genomic_DNA"/>
</dbReference>
<sequence>MLRPITYESVAMFTIVMTDQRGLSDDSGASSTRSISIKEFQTLTQRAVAQEQQLEQILAILKASVTAASVPSTARVTVA</sequence>
<evidence type="ECO:0000313" key="2">
    <source>
        <dbReference type="Proteomes" id="UP001417504"/>
    </source>
</evidence>
<protein>
    <submittedName>
        <fullName evidence="1">Uncharacterized protein</fullName>
    </submittedName>
</protein>
<accession>A0AAP0K3N1</accession>
<comment type="caution">
    <text evidence="1">The sequence shown here is derived from an EMBL/GenBank/DDBJ whole genome shotgun (WGS) entry which is preliminary data.</text>
</comment>
<dbReference type="Proteomes" id="UP001417504">
    <property type="component" value="Unassembled WGS sequence"/>
</dbReference>
<dbReference type="AlphaFoldDB" id="A0AAP0K3N1"/>
<proteinExistence type="predicted"/>
<reference evidence="1 2" key="1">
    <citation type="submission" date="2024-01" db="EMBL/GenBank/DDBJ databases">
        <title>Genome assemblies of Stephania.</title>
        <authorList>
            <person name="Yang L."/>
        </authorList>
    </citation>
    <scope>NUCLEOTIDE SEQUENCE [LARGE SCALE GENOMIC DNA]</scope>
    <source>
        <strain evidence="1">QJT</strain>
        <tissue evidence="1">Leaf</tissue>
    </source>
</reference>
<gene>
    <name evidence="1" type="ORF">Sjap_005221</name>
</gene>
<organism evidence="1 2">
    <name type="scientific">Stephania japonica</name>
    <dbReference type="NCBI Taxonomy" id="461633"/>
    <lineage>
        <taxon>Eukaryota</taxon>
        <taxon>Viridiplantae</taxon>
        <taxon>Streptophyta</taxon>
        <taxon>Embryophyta</taxon>
        <taxon>Tracheophyta</taxon>
        <taxon>Spermatophyta</taxon>
        <taxon>Magnoliopsida</taxon>
        <taxon>Ranunculales</taxon>
        <taxon>Menispermaceae</taxon>
        <taxon>Menispermoideae</taxon>
        <taxon>Cissampelideae</taxon>
        <taxon>Stephania</taxon>
    </lineage>
</organism>
<keyword evidence="2" id="KW-1185">Reference proteome</keyword>
<name>A0AAP0K3N1_9MAGN</name>
<evidence type="ECO:0000313" key="1">
    <source>
        <dbReference type="EMBL" id="KAK9145318.1"/>
    </source>
</evidence>